<protein>
    <recommendedName>
        <fullName evidence="2">WbqC-like protein family protein</fullName>
    </recommendedName>
</protein>
<dbReference type="EMBL" id="VSSQ01021016">
    <property type="protein sequence ID" value="MPM66335.1"/>
    <property type="molecule type" value="Genomic_DNA"/>
</dbReference>
<sequence length="212" mass="24659">MEQVISKCKKITGRVLLSSFYLAPVEYYSVFFRASSTVIEVHENYQKQSYRNRCNIVGANGSMALSIPVEKPSAVKCRMKDVRIADHGNWRHLHWNAIVSAYSSTPFFEYYADELQPFYEKRIPFLVDFNLQLHELICGWLRIEQPTNLSPEYVAEIPEGIADHREAIHPKRPSGFMTRPYYQVFQDKLGFIQNASIIDLVFNMGNEARLWL</sequence>
<comment type="caution">
    <text evidence="1">The sequence shown here is derived from an EMBL/GenBank/DDBJ whole genome shotgun (WGS) entry which is preliminary data.</text>
</comment>
<evidence type="ECO:0000313" key="1">
    <source>
        <dbReference type="EMBL" id="MPM66335.1"/>
    </source>
</evidence>
<accession>A0A645BM48</accession>
<name>A0A645BM48_9ZZZZ</name>
<evidence type="ECO:0008006" key="2">
    <source>
        <dbReference type="Google" id="ProtNLM"/>
    </source>
</evidence>
<organism evidence="1">
    <name type="scientific">bioreactor metagenome</name>
    <dbReference type="NCBI Taxonomy" id="1076179"/>
    <lineage>
        <taxon>unclassified sequences</taxon>
        <taxon>metagenomes</taxon>
        <taxon>ecological metagenomes</taxon>
    </lineage>
</organism>
<dbReference type="AlphaFoldDB" id="A0A645BM48"/>
<reference evidence="1" key="1">
    <citation type="submission" date="2019-08" db="EMBL/GenBank/DDBJ databases">
        <authorList>
            <person name="Kucharzyk K."/>
            <person name="Murdoch R.W."/>
            <person name="Higgins S."/>
            <person name="Loffler F."/>
        </authorList>
    </citation>
    <scope>NUCLEOTIDE SEQUENCE</scope>
</reference>
<dbReference type="InterPro" id="IPR014985">
    <property type="entry name" value="WbqC"/>
</dbReference>
<gene>
    <name evidence="1" type="ORF">SDC9_113242</name>
</gene>
<dbReference type="Pfam" id="PF08889">
    <property type="entry name" value="WbqC"/>
    <property type="match status" value="1"/>
</dbReference>
<proteinExistence type="predicted"/>